<proteinExistence type="predicted"/>
<sequence>MNQAILFNDDLHFNKQHDAWSFTGQVSGQKITIYFHSMQLKQLAEIDNCTKYDLEEVTELWLEKNEPEDNEIHIEMR</sequence>
<accession>A0A222G724</accession>
<dbReference type="OrthoDB" id="6465020at2"/>
<protein>
    <submittedName>
        <fullName evidence="1">Uncharacterized protein</fullName>
    </submittedName>
</protein>
<dbReference type="InterPro" id="IPR036692">
    <property type="entry name" value="Shew3726-like_sf"/>
</dbReference>
<keyword evidence="2" id="KW-1185">Reference proteome</keyword>
<organism evidence="1 2">
    <name type="scientific">Cognaticolwellia beringensis</name>
    <dbReference type="NCBI Taxonomy" id="1967665"/>
    <lineage>
        <taxon>Bacteria</taxon>
        <taxon>Pseudomonadati</taxon>
        <taxon>Pseudomonadota</taxon>
        <taxon>Gammaproteobacteria</taxon>
        <taxon>Alteromonadales</taxon>
        <taxon>Colwelliaceae</taxon>
        <taxon>Cognaticolwellia</taxon>
    </lineage>
</organism>
<dbReference type="AlphaFoldDB" id="A0A222G724"/>
<name>A0A222G724_9GAMM</name>
<gene>
    <name evidence="1" type="ORF">B5D82_07995</name>
</gene>
<dbReference type="Proteomes" id="UP000202259">
    <property type="component" value="Chromosome"/>
</dbReference>
<dbReference type="RefSeq" id="WP_081150584.1">
    <property type="nucleotide sequence ID" value="NZ_CP020465.1"/>
</dbReference>
<dbReference type="KEGG" id="cber:B5D82_07995"/>
<evidence type="ECO:0000313" key="1">
    <source>
        <dbReference type="EMBL" id="ASP47696.1"/>
    </source>
</evidence>
<dbReference type="EMBL" id="CP020465">
    <property type="protein sequence ID" value="ASP47696.1"/>
    <property type="molecule type" value="Genomic_DNA"/>
</dbReference>
<evidence type="ECO:0000313" key="2">
    <source>
        <dbReference type="Proteomes" id="UP000202259"/>
    </source>
</evidence>
<dbReference type="Gene3D" id="3.30.160.140">
    <property type="entry name" value="Shew3726-like"/>
    <property type="match status" value="1"/>
</dbReference>
<dbReference type="SUPFAM" id="SSF160272">
    <property type="entry name" value="Shew3726-like"/>
    <property type="match status" value="1"/>
</dbReference>
<reference evidence="1 2" key="1">
    <citation type="submission" date="2017-08" db="EMBL/GenBank/DDBJ databases">
        <title>Complete genome of Colwellia sp. NB097-1, a psychrophile bacterium ioslated from Bering Sea.</title>
        <authorList>
            <person name="Chen X."/>
        </authorList>
    </citation>
    <scope>NUCLEOTIDE SEQUENCE [LARGE SCALE GENOMIC DNA]</scope>
    <source>
        <strain evidence="1 2">NB097-1</strain>
    </source>
</reference>